<dbReference type="GO" id="GO:0004534">
    <property type="term" value="F:5'-3' RNA exonuclease activity"/>
    <property type="evidence" value="ECO:0007669"/>
    <property type="project" value="TreeGrafter"/>
</dbReference>
<dbReference type="CDD" id="cd16292">
    <property type="entry name" value="CPSF3-like_MBL-fold"/>
    <property type="match status" value="1"/>
</dbReference>
<dbReference type="AlphaFoldDB" id="A0A1E4TDQ2"/>
<evidence type="ECO:0000256" key="6">
    <source>
        <dbReference type="ARBA" id="ARBA00022759"/>
    </source>
</evidence>
<keyword evidence="4" id="KW-0507">mRNA processing</keyword>
<feature type="domain" description="Beta-Casp" evidence="13">
    <location>
        <begin position="251"/>
        <end position="374"/>
    </location>
</feature>
<dbReference type="Gene3D" id="3.60.15.10">
    <property type="entry name" value="Ribonuclease Z/Hydroxyacylglutathione hydrolase-like"/>
    <property type="match status" value="1"/>
</dbReference>
<dbReference type="GO" id="GO:0004521">
    <property type="term" value="F:RNA endonuclease activity"/>
    <property type="evidence" value="ECO:0007669"/>
    <property type="project" value="EnsemblFungi"/>
</dbReference>
<dbReference type="Proteomes" id="UP000095023">
    <property type="component" value="Unassembled WGS sequence"/>
</dbReference>
<dbReference type="InterPro" id="IPR001279">
    <property type="entry name" value="Metallo-B-lactamas"/>
</dbReference>
<reference evidence="16" key="1">
    <citation type="submission" date="2016-02" db="EMBL/GenBank/DDBJ databases">
        <title>Comparative genomics of biotechnologically important yeasts.</title>
        <authorList>
            <consortium name="DOE Joint Genome Institute"/>
            <person name="Riley R."/>
            <person name="Haridas S."/>
            <person name="Wolfe K.H."/>
            <person name="Lopes M.R."/>
            <person name="Hittinger C.T."/>
            <person name="Goker M."/>
            <person name="Salamov A."/>
            <person name="Wisecaver J."/>
            <person name="Long T.M."/>
            <person name="Aerts A.L."/>
            <person name="Barry K."/>
            <person name="Choi C."/>
            <person name="Clum A."/>
            <person name="Coughlan A.Y."/>
            <person name="Deshpande S."/>
            <person name="Douglass A.P."/>
            <person name="Hanson S.J."/>
            <person name="Klenk H.-P."/>
            <person name="Labutti K."/>
            <person name="Lapidus A."/>
            <person name="Lindquist E."/>
            <person name="Lipzen A."/>
            <person name="Meier-Kolthoff J.P."/>
            <person name="Ohm R.A."/>
            <person name="Otillar R.P."/>
            <person name="Pangilinan J."/>
            <person name="Peng Y."/>
            <person name="Rokas A."/>
            <person name="Rosa C.A."/>
            <person name="Scheuner C."/>
            <person name="Sibirny A.A."/>
            <person name="Slot J.C."/>
            <person name="Stielow J.B."/>
            <person name="Sun H."/>
            <person name="Kurtzman C.P."/>
            <person name="Blackwell M."/>
            <person name="Jeffries T.W."/>
            <person name="Grigoriev I.V."/>
        </authorList>
    </citation>
    <scope>NUCLEOTIDE SEQUENCE [LARGE SCALE GENOMIC DNA]</scope>
    <source>
        <strain evidence="16">NRRL Y-17796</strain>
    </source>
</reference>
<evidence type="ECO:0000256" key="2">
    <source>
        <dbReference type="ARBA" id="ARBA00010624"/>
    </source>
</evidence>
<keyword evidence="6" id="KW-0255">Endonuclease</keyword>
<evidence type="ECO:0000259" key="14">
    <source>
        <dbReference type="SMART" id="SM01098"/>
    </source>
</evidence>
<name>A0A1E4TDQ2_9ASCO</name>
<dbReference type="InterPro" id="IPR036866">
    <property type="entry name" value="RibonucZ/Hydroxyglut_hydro"/>
</dbReference>
<dbReference type="PANTHER" id="PTHR11203">
    <property type="entry name" value="CLEAVAGE AND POLYADENYLATION SPECIFICITY FACTOR FAMILY MEMBER"/>
    <property type="match status" value="1"/>
</dbReference>
<evidence type="ECO:0000259" key="13">
    <source>
        <dbReference type="SMART" id="SM01027"/>
    </source>
</evidence>
<dbReference type="PANTHER" id="PTHR11203:SF11">
    <property type="entry name" value="CLEAVAGE AND POLYADENYLATION SPECIFICITY FACTOR SUBUNIT 3"/>
    <property type="match status" value="1"/>
</dbReference>
<dbReference type="InterPro" id="IPR011108">
    <property type="entry name" value="RMMBL"/>
</dbReference>
<feature type="domain" description="Metallo-beta-lactamase" evidence="12">
    <location>
        <begin position="24"/>
        <end position="246"/>
    </location>
</feature>
<dbReference type="Pfam" id="PF10996">
    <property type="entry name" value="Beta-Casp"/>
    <property type="match status" value="1"/>
</dbReference>
<dbReference type="GO" id="GO:0006397">
    <property type="term" value="P:mRNA processing"/>
    <property type="evidence" value="ECO:0007669"/>
    <property type="project" value="UniProtKB-KW"/>
</dbReference>
<evidence type="ECO:0000313" key="15">
    <source>
        <dbReference type="EMBL" id="ODV89895.1"/>
    </source>
</evidence>
<evidence type="ECO:0000256" key="9">
    <source>
        <dbReference type="ARBA" id="ARBA00032592"/>
    </source>
</evidence>
<keyword evidence="8" id="KW-0539">Nucleus</keyword>
<evidence type="ECO:0000256" key="1">
    <source>
        <dbReference type="ARBA" id="ARBA00004123"/>
    </source>
</evidence>
<protein>
    <recommendedName>
        <fullName evidence="3">Endoribonuclease YSH1</fullName>
    </recommendedName>
    <alternativeName>
        <fullName evidence="10">Endoribonuclease ysh1</fullName>
    </alternativeName>
    <alternativeName>
        <fullName evidence="9 11">mRNA 3'-end-processing protein YSH1</fullName>
    </alternativeName>
</protein>
<dbReference type="GO" id="GO:0031126">
    <property type="term" value="P:sno(s)RNA 3'-end processing"/>
    <property type="evidence" value="ECO:0007669"/>
    <property type="project" value="EnsemblFungi"/>
</dbReference>
<dbReference type="Pfam" id="PF07521">
    <property type="entry name" value="RMMBL"/>
    <property type="match status" value="1"/>
</dbReference>
<comment type="subcellular location">
    <subcellularLocation>
        <location evidence="1">Nucleus</location>
    </subcellularLocation>
</comment>
<comment type="similarity">
    <text evidence="2">Belongs to the metallo-beta-lactamase superfamily. RNA-metabolizing metallo-beta-lactamase-like family. CPSF2/YSH1 subfamily.</text>
</comment>
<accession>A0A1E4TDQ2</accession>
<evidence type="ECO:0000313" key="16">
    <source>
        <dbReference type="Proteomes" id="UP000095023"/>
    </source>
</evidence>
<dbReference type="GO" id="GO:0006369">
    <property type="term" value="P:termination of RNA polymerase II transcription"/>
    <property type="evidence" value="ECO:0007669"/>
    <property type="project" value="EnsemblFungi"/>
</dbReference>
<organism evidence="15 16">
    <name type="scientific">Tortispora caseinolytica NRRL Y-17796</name>
    <dbReference type="NCBI Taxonomy" id="767744"/>
    <lineage>
        <taxon>Eukaryota</taxon>
        <taxon>Fungi</taxon>
        <taxon>Dikarya</taxon>
        <taxon>Ascomycota</taxon>
        <taxon>Saccharomycotina</taxon>
        <taxon>Trigonopsidomycetes</taxon>
        <taxon>Trigonopsidales</taxon>
        <taxon>Trigonopsidaceae</taxon>
        <taxon>Tortispora</taxon>
    </lineage>
</organism>
<evidence type="ECO:0000256" key="8">
    <source>
        <dbReference type="ARBA" id="ARBA00023242"/>
    </source>
</evidence>
<dbReference type="InterPro" id="IPR022712">
    <property type="entry name" value="Beta_Casp"/>
</dbReference>
<keyword evidence="7" id="KW-0378">Hydrolase</keyword>
<evidence type="ECO:0000256" key="3">
    <source>
        <dbReference type="ARBA" id="ARBA00018311"/>
    </source>
</evidence>
<dbReference type="GO" id="GO:0003723">
    <property type="term" value="F:RNA binding"/>
    <property type="evidence" value="ECO:0007669"/>
    <property type="project" value="TreeGrafter"/>
</dbReference>
<evidence type="ECO:0000256" key="4">
    <source>
        <dbReference type="ARBA" id="ARBA00022664"/>
    </source>
</evidence>
<dbReference type="FunFam" id="3.60.15.10:FF:000001">
    <property type="entry name" value="Cleavage and polyadenylation specificity factor"/>
    <property type="match status" value="1"/>
</dbReference>
<dbReference type="SUPFAM" id="SSF56281">
    <property type="entry name" value="Metallo-hydrolase/oxidoreductase"/>
    <property type="match status" value="1"/>
</dbReference>
<keyword evidence="16" id="KW-1185">Reference proteome</keyword>
<dbReference type="FunFam" id="3.40.50.10890:FF:000001">
    <property type="entry name" value="Cleavage and polyadenylation specificity factor subunit 3"/>
    <property type="match status" value="1"/>
</dbReference>
<evidence type="ECO:0000256" key="11">
    <source>
        <dbReference type="ARBA" id="ARBA00075008"/>
    </source>
</evidence>
<keyword evidence="5" id="KW-0540">Nuclease</keyword>
<dbReference type="Pfam" id="PF11718">
    <property type="entry name" value="CPSF73-100_C"/>
    <property type="match status" value="1"/>
</dbReference>
<dbReference type="SMART" id="SM01027">
    <property type="entry name" value="Beta-Casp"/>
    <property type="match status" value="1"/>
</dbReference>
<feature type="domain" description="Pre-mRNA 3'-end-processing endonuclease polyadenylation factor C-term" evidence="14">
    <location>
        <begin position="488"/>
        <end position="714"/>
    </location>
</feature>
<dbReference type="Pfam" id="PF16661">
    <property type="entry name" value="Lactamase_B_6"/>
    <property type="match status" value="1"/>
</dbReference>
<dbReference type="SMART" id="SM00849">
    <property type="entry name" value="Lactamase_B"/>
    <property type="match status" value="1"/>
</dbReference>
<evidence type="ECO:0000256" key="7">
    <source>
        <dbReference type="ARBA" id="ARBA00022801"/>
    </source>
</evidence>
<gene>
    <name evidence="15" type="ORF">CANCADRAFT_97122</name>
</gene>
<evidence type="ECO:0000259" key="12">
    <source>
        <dbReference type="SMART" id="SM00849"/>
    </source>
</evidence>
<evidence type="ECO:0000256" key="10">
    <source>
        <dbReference type="ARBA" id="ARBA00069466"/>
    </source>
</evidence>
<proteinExistence type="inferred from homology"/>
<dbReference type="EMBL" id="KV453842">
    <property type="protein sequence ID" value="ODV89895.1"/>
    <property type="molecule type" value="Genomic_DNA"/>
</dbReference>
<dbReference type="GO" id="GO:0005847">
    <property type="term" value="C:mRNA cleavage and polyadenylation specificity factor complex"/>
    <property type="evidence" value="ECO:0007669"/>
    <property type="project" value="EnsemblFungi"/>
</dbReference>
<dbReference type="GO" id="GO:0034247">
    <property type="term" value="P:snoRNA splicing"/>
    <property type="evidence" value="ECO:0007669"/>
    <property type="project" value="EnsemblFungi"/>
</dbReference>
<dbReference type="Gene3D" id="3.40.50.10890">
    <property type="match status" value="1"/>
</dbReference>
<dbReference type="InterPro" id="IPR021718">
    <property type="entry name" value="CPSF73-100_C"/>
</dbReference>
<evidence type="ECO:0000256" key="5">
    <source>
        <dbReference type="ARBA" id="ARBA00022722"/>
    </source>
</evidence>
<dbReference type="OrthoDB" id="10249535at2759"/>
<dbReference type="SMART" id="SM01098">
    <property type="entry name" value="CPSF73-100_C"/>
    <property type="match status" value="1"/>
</dbReference>
<dbReference type="InterPro" id="IPR050698">
    <property type="entry name" value="MBL"/>
</dbReference>
<sequence>MTVVETSDGEVLEFIALGGGNEVGRSCHIIKYNGKTIMLDAGVHPAHTGLACLPFYDEFDMSTIDILLISHFHLDHAASLPYVMQHTAFKGRVFMTHPTKAIYRWLLSDFVRVSSITPRSSNAAPVLFTDSDLQQSFDKIEPIDYHSTIDVDGVRFTAYHAGHVLGAAMYFIELGGLKLLFTGDYSREEDRHLSAAEVPPESPDVLICESTFGTAVHLPRREKESQLMSIISSVIDRGGRVLLPTFALGRAQELLLVVNDYWKSHKSIQNTPVYFASNLAKKALTVYQTYTSMMNESIRKQFRDAQSNPFHFQYIKSLRSLDSFFDAGPCVMIASPGMLQSGTSRELLERWAPDNRNAVIITGYSVEGTLAKDIVSEPLQIPSMRDSSVLIPRRCMVEEISFAAHVDYKHNSEFIDLVKPKHIILVHGESSPMGRLKSALLSKYNSLKGTEQEIKIYNPRDCEILQIPFKAPKPAKVVGILAENQPKKDDTVSAIAVQRDFRIQIMDPSDLRAATGITYSQVIERQRIRVYGTPSLIEHHLQQMFGSVAHVKQEEYDTVIEGLEVMDGIIVWTHPQESYTLAVIEWAGNVLNDTIADSVLAVLMSVGTSPASLKVTAKSHKQSHGSDSLVERIDRLTAMLSQQFENVEPVFESGKPKPRAMAKIAEATVGIKVSVDEIDAIINFSDWSVESTSKALKSRVQHVLAQILETISPLSQTDNKV</sequence>